<feature type="transmembrane region" description="Helical" evidence="2">
    <location>
        <begin position="223"/>
        <end position="252"/>
    </location>
</feature>
<feature type="region of interest" description="Disordered" evidence="1">
    <location>
        <begin position="1"/>
        <end position="71"/>
    </location>
</feature>
<comment type="caution">
    <text evidence="3">The sequence shown here is derived from an EMBL/GenBank/DDBJ whole genome shotgun (WGS) entry which is preliminary data.</text>
</comment>
<gene>
    <name evidence="3" type="ORF">LZ495_41135</name>
</gene>
<evidence type="ECO:0000313" key="3">
    <source>
        <dbReference type="EMBL" id="MCF2533594.1"/>
    </source>
</evidence>
<dbReference type="AlphaFoldDB" id="A0AA41U974"/>
<keyword evidence="2" id="KW-0812">Transmembrane</keyword>
<sequence>MSEPRGGDGRNQSALLRRLQRVPRPRRSPKGEGGRSVSAVADTSAERRTRRLGWGSGGREGGDSESAKSSGAAPSRWRICHIAVAFALPLYVGWGLLLATGGGDLAAQYSWAEFAVRHPGTPYGLFWYGGIHVGSYSVLSPPLMALVGVRTLAAISGLISTWLLAALLVRTTHKVPTWPALIGALALWGNVVSGRATFALGVAAALGTLLVLVGPQIPRWRMVAGIAGTALTVLFSPVAGLFLLVAGAGFLLDRQWARGLALAIPTVAVGGLVSALFPSHGQQPMGAERVILPVLAGVVVALTAPRDWRVLRAGAAVYAVGVVLTWLIPSPVGTNVERLGALVGAPVLLAIWFERRRRNPQPRKSLIRIAYDTSVRTRFCAAGMAMCVIWTAVLTTRDVQAHTDVPGWSKHTAGVIAELDRLGAYRGRVEVVPTGSHREARVFARYFQTVRGWNRQLDMERARLFYTEHLDEATYRAWLNEWAVGYVVLPHAPPDGYARTEAGLIRSGRLSSWLEPVWNDDYWTVYRVQDAVPLATAPAEVLRAGDADIVLKMPRAGTVTVRAAYSHWLYAEGACLRASGPWIELTASRPGTYRISSSYFPPDGCPS</sequence>
<feature type="transmembrane region" description="Helical" evidence="2">
    <location>
        <begin position="290"/>
        <end position="308"/>
    </location>
</feature>
<feature type="transmembrane region" description="Helical" evidence="2">
    <location>
        <begin position="198"/>
        <end position="217"/>
    </location>
</feature>
<feature type="transmembrane region" description="Helical" evidence="2">
    <location>
        <begin position="315"/>
        <end position="332"/>
    </location>
</feature>
<keyword evidence="2" id="KW-1133">Transmembrane helix</keyword>
<feature type="transmembrane region" description="Helical" evidence="2">
    <location>
        <begin position="151"/>
        <end position="169"/>
    </location>
</feature>
<reference evidence="3" key="1">
    <citation type="submission" date="2022-01" db="EMBL/GenBank/DDBJ databases">
        <title>Genome-Based Taxonomic Classification of the Phylum Actinobacteria.</title>
        <authorList>
            <person name="Gao Y."/>
        </authorList>
    </citation>
    <scope>NUCLEOTIDE SEQUENCE</scope>
    <source>
        <strain evidence="3">KLBMP 8922</strain>
    </source>
</reference>
<feature type="transmembrane region" description="Helical" evidence="2">
    <location>
        <begin position="79"/>
        <end position="100"/>
    </location>
</feature>
<evidence type="ECO:0000256" key="2">
    <source>
        <dbReference type="SAM" id="Phobius"/>
    </source>
</evidence>
<feature type="transmembrane region" description="Helical" evidence="2">
    <location>
        <begin position="375"/>
        <end position="393"/>
    </location>
</feature>
<accession>A0AA41U974</accession>
<name>A0AA41U974_9ACTN</name>
<keyword evidence="4" id="KW-1185">Reference proteome</keyword>
<keyword evidence="2" id="KW-0472">Membrane</keyword>
<feature type="transmembrane region" description="Helical" evidence="2">
    <location>
        <begin position="259"/>
        <end position="278"/>
    </location>
</feature>
<evidence type="ECO:0000256" key="1">
    <source>
        <dbReference type="SAM" id="MobiDB-lite"/>
    </source>
</evidence>
<organism evidence="3 4">
    <name type="scientific">Yinghuangia soli</name>
    <dbReference type="NCBI Taxonomy" id="2908204"/>
    <lineage>
        <taxon>Bacteria</taxon>
        <taxon>Bacillati</taxon>
        <taxon>Actinomycetota</taxon>
        <taxon>Actinomycetes</taxon>
        <taxon>Kitasatosporales</taxon>
        <taxon>Streptomycetaceae</taxon>
        <taxon>Yinghuangia</taxon>
    </lineage>
</organism>
<evidence type="ECO:0000313" key="4">
    <source>
        <dbReference type="Proteomes" id="UP001165378"/>
    </source>
</evidence>
<feature type="transmembrane region" description="Helical" evidence="2">
    <location>
        <begin position="338"/>
        <end position="354"/>
    </location>
</feature>
<proteinExistence type="predicted"/>
<dbReference type="Proteomes" id="UP001165378">
    <property type="component" value="Unassembled WGS sequence"/>
</dbReference>
<dbReference type="EMBL" id="JAKFHA010000053">
    <property type="protein sequence ID" value="MCF2533594.1"/>
    <property type="molecule type" value="Genomic_DNA"/>
</dbReference>
<protein>
    <submittedName>
        <fullName evidence="3">Uncharacterized protein</fullName>
    </submittedName>
</protein>
<dbReference type="RefSeq" id="WP_235058362.1">
    <property type="nucleotide sequence ID" value="NZ_JAKFHA010000053.1"/>
</dbReference>
<feature type="compositionally biased region" description="Basic residues" evidence="1">
    <location>
        <begin position="18"/>
        <end position="28"/>
    </location>
</feature>